<name>A0A0F9H851_9ZZZZ</name>
<organism evidence="1">
    <name type="scientific">marine sediment metagenome</name>
    <dbReference type="NCBI Taxonomy" id="412755"/>
    <lineage>
        <taxon>unclassified sequences</taxon>
        <taxon>metagenomes</taxon>
        <taxon>ecological metagenomes</taxon>
    </lineage>
</organism>
<gene>
    <name evidence="1" type="ORF">LCGC14_2030920</name>
</gene>
<evidence type="ECO:0000313" key="1">
    <source>
        <dbReference type="EMBL" id="KKL77830.1"/>
    </source>
</evidence>
<dbReference type="EMBL" id="LAZR01023636">
    <property type="protein sequence ID" value="KKL77830.1"/>
    <property type="molecule type" value="Genomic_DNA"/>
</dbReference>
<accession>A0A0F9H851</accession>
<dbReference type="AlphaFoldDB" id="A0A0F9H851"/>
<sequence>MMMRQISLNKVLVMDFPKAPRIVSCEEANEIIDYQETTGDKLI</sequence>
<reference evidence="1" key="1">
    <citation type="journal article" date="2015" name="Nature">
        <title>Complex archaea that bridge the gap between prokaryotes and eukaryotes.</title>
        <authorList>
            <person name="Spang A."/>
            <person name="Saw J.H."/>
            <person name="Jorgensen S.L."/>
            <person name="Zaremba-Niedzwiedzka K."/>
            <person name="Martijn J."/>
            <person name="Lind A.E."/>
            <person name="van Eijk R."/>
            <person name="Schleper C."/>
            <person name="Guy L."/>
            <person name="Ettema T.J."/>
        </authorList>
    </citation>
    <scope>NUCLEOTIDE SEQUENCE</scope>
</reference>
<protein>
    <submittedName>
        <fullName evidence="1">Uncharacterized protein</fullName>
    </submittedName>
</protein>
<comment type="caution">
    <text evidence="1">The sequence shown here is derived from an EMBL/GenBank/DDBJ whole genome shotgun (WGS) entry which is preliminary data.</text>
</comment>
<proteinExistence type="predicted"/>